<organism evidence="4 5">
    <name type="scientific">Streptococcus pyogenes serotype M3 (strain ATCC BAA-595 / MGAS315)</name>
    <dbReference type="NCBI Taxonomy" id="198466"/>
    <lineage>
        <taxon>Bacteria</taxon>
        <taxon>Bacillati</taxon>
        <taxon>Bacillota</taxon>
        <taxon>Bacilli</taxon>
        <taxon>Lactobacillales</taxon>
        <taxon>Streptococcaceae</taxon>
        <taxon>Streptococcus</taxon>
    </lineage>
</organism>
<gene>
    <name evidence="4" type="ordered locus">SpyM3_1019</name>
</gene>
<protein>
    <recommendedName>
        <fullName evidence="3">Fluoroacetyl-CoA-specific thioesterase-like domain-containing protein</fullName>
    </recommendedName>
</protein>
<feature type="active site" evidence="1">
    <location>
        <position position="37"/>
    </location>
</feature>
<evidence type="ECO:0000256" key="1">
    <source>
        <dbReference type="PIRSR" id="PIRSR014972-1"/>
    </source>
</evidence>
<sequence length="121" mass="13291">MTIYSHTYETRPNHSAKAMSSGTLNVLATPALVAFMENASYLFAQEQLDSDFTTVGSEIAIQHLAASAIGDPVTIIITALKEEGRKYDFRLEAFVGEQLIGKACHTRVRVNSKHFMAKVAE</sequence>
<dbReference type="InterPro" id="IPR025540">
    <property type="entry name" value="FlK"/>
</dbReference>
<dbReference type="PANTHER" id="PTHR36934:SF1">
    <property type="entry name" value="THIOESTERASE DOMAIN-CONTAINING PROTEIN"/>
    <property type="match status" value="1"/>
</dbReference>
<proteinExistence type="predicted"/>
<dbReference type="InterPro" id="IPR029069">
    <property type="entry name" value="HotDog_dom_sf"/>
</dbReference>
<evidence type="ECO:0000313" key="5">
    <source>
        <dbReference type="Proteomes" id="UP000000564"/>
    </source>
</evidence>
<feature type="binding site" evidence="2">
    <location>
        <position position="56"/>
    </location>
    <ligand>
        <name>CoA</name>
        <dbReference type="ChEBI" id="CHEBI:57287"/>
    </ligand>
</feature>
<dbReference type="SUPFAM" id="SSF54637">
    <property type="entry name" value="Thioesterase/thiol ester dehydrase-isomerase"/>
    <property type="match status" value="1"/>
</dbReference>
<dbReference type="AlphaFoldDB" id="A0A0H2UV51"/>
<feature type="domain" description="Fluoroacetyl-CoA-specific thioesterase-like" evidence="3">
    <location>
        <begin position="13"/>
        <end position="112"/>
    </location>
</feature>
<feature type="binding site" evidence="2">
    <location>
        <position position="56"/>
    </location>
    <ligand>
        <name>substrate</name>
    </ligand>
</feature>
<name>A0A0H2UV51_STRP3</name>
<reference evidence="4 5" key="1">
    <citation type="journal article" date="2002" name="Proc. Natl. Acad. Sci. U.S.A.">
        <title>Genome sequence of a serotype M3 strain of group A Streptococcus: phage-encoded toxins, the high-virulence phenotype, and clone emergence.</title>
        <authorList>
            <person name="Beres S.B."/>
            <person name="Sylva G.L."/>
            <person name="Barbian K.D."/>
            <person name="Lei B."/>
            <person name="Hoff J.S."/>
            <person name="Mammarella N.D."/>
            <person name="Liu M.Y."/>
            <person name="Smoot J.C."/>
            <person name="Porcella S.F."/>
            <person name="Parkins L.D."/>
            <person name="Campbell D.S."/>
            <person name="Smith T.M."/>
            <person name="McCormick J.K."/>
            <person name="Leung D.Y."/>
            <person name="Schlievert P.M."/>
            <person name="Musser J.M."/>
        </authorList>
    </citation>
    <scope>NUCLEOTIDE SEQUENCE [LARGE SCALE GENOMIC DNA]</scope>
    <source>
        <strain evidence="5">ATCC BAA-595 / MGAS315</strain>
    </source>
</reference>
<dbReference type="EMBL" id="AE014074">
    <property type="protein sequence ID" value="AAM79626.1"/>
    <property type="molecule type" value="Genomic_DNA"/>
</dbReference>
<evidence type="ECO:0000259" key="3">
    <source>
        <dbReference type="Pfam" id="PF22636"/>
    </source>
</evidence>
<dbReference type="Gene3D" id="3.10.129.10">
    <property type="entry name" value="Hotdog Thioesterase"/>
    <property type="match status" value="1"/>
</dbReference>
<evidence type="ECO:0000256" key="2">
    <source>
        <dbReference type="PIRSR" id="PIRSR014972-2"/>
    </source>
</evidence>
<dbReference type="Pfam" id="PF22636">
    <property type="entry name" value="FlK"/>
    <property type="match status" value="1"/>
</dbReference>
<evidence type="ECO:0000313" key="4">
    <source>
        <dbReference type="EMBL" id="AAM79626.1"/>
    </source>
</evidence>
<feature type="binding site" evidence="2">
    <location>
        <position position="107"/>
    </location>
    <ligand>
        <name>substrate</name>
    </ligand>
</feature>
<dbReference type="InterPro" id="IPR054485">
    <property type="entry name" value="FlK-like_dom"/>
</dbReference>
<dbReference type="Proteomes" id="UP000000564">
    <property type="component" value="Chromosome"/>
</dbReference>
<dbReference type="HOGENOM" id="CLU_119426_3_0_9"/>
<dbReference type="PANTHER" id="PTHR36934">
    <property type="entry name" value="BLR0278 PROTEIN"/>
    <property type="match status" value="1"/>
</dbReference>
<feature type="active site" evidence="1">
    <location>
        <position position="29"/>
    </location>
</feature>
<feature type="active site" evidence="1">
    <location>
        <position position="63"/>
    </location>
</feature>
<dbReference type="KEGG" id="spg:SpyM3_1019"/>
<accession>A0A0H2UV51</accession>
<dbReference type="PIRSF" id="PIRSF014972">
    <property type="entry name" value="FlK"/>
    <property type="match status" value="1"/>
</dbReference>
<dbReference type="RefSeq" id="WP_011017916.1">
    <property type="nucleotide sequence ID" value="NC_004070.1"/>
</dbReference>